<evidence type="ECO:0000313" key="2">
    <source>
        <dbReference type="Proteomes" id="UP000235005"/>
    </source>
</evidence>
<dbReference type="RefSeq" id="WP_101517770.1">
    <property type="nucleotide sequence ID" value="NZ_PKUS01000007.1"/>
</dbReference>
<organism evidence="1 2">
    <name type="scientific">Pseudohalioglobus lutimaris</name>
    <dbReference type="NCBI Taxonomy" id="1737061"/>
    <lineage>
        <taxon>Bacteria</taxon>
        <taxon>Pseudomonadati</taxon>
        <taxon>Pseudomonadota</taxon>
        <taxon>Gammaproteobacteria</taxon>
        <taxon>Cellvibrionales</taxon>
        <taxon>Halieaceae</taxon>
        <taxon>Pseudohalioglobus</taxon>
    </lineage>
</organism>
<proteinExistence type="predicted"/>
<comment type="caution">
    <text evidence="1">The sequence shown here is derived from an EMBL/GenBank/DDBJ whole genome shotgun (WGS) entry which is preliminary data.</text>
</comment>
<dbReference type="AlphaFoldDB" id="A0A2N5X4N3"/>
<protein>
    <submittedName>
        <fullName evidence="1">Uncharacterized protein</fullName>
    </submittedName>
</protein>
<reference evidence="1 2" key="1">
    <citation type="submission" date="2018-01" db="EMBL/GenBank/DDBJ databases">
        <title>The draft genome sequence of Halioglobus lutimaris HF004.</title>
        <authorList>
            <person name="Du Z.-J."/>
            <person name="Shi M.-J."/>
        </authorList>
    </citation>
    <scope>NUCLEOTIDE SEQUENCE [LARGE SCALE GENOMIC DNA]</scope>
    <source>
        <strain evidence="1 2">HF004</strain>
    </source>
</reference>
<evidence type="ECO:0000313" key="1">
    <source>
        <dbReference type="EMBL" id="PLW69445.1"/>
    </source>
</evidence>
<dbReference type="EMBL" id="PKUS01000007">
    <property type="protein sequence ID" value="PLW69445.1"/>
    <property type="molecule type" value="Genomic_DNA"/>
</dbReference>
<accession>A0A2N5X4N3</accession>
<sequence>MSWQDFHEDYELPGEADEFARDVTWVREAVCAKRTPDDPVGVREFPSKWPAIDEILETFYGLDGRMAHQLDKRHQMLTGRDETFFAYLQKVLEEPIPVDGLAKDEEACLSFIGNLCDRWGIDIESGRNTCFFNFMQIFMEGLEYNWDMYKLPERIQKLYTPPS</sequence>
<gene>
    <name evidence="1" type="ORF">C0039_07925</name>
</gene>
<name>A0A2N5X4N3_9GAMM</name>
<keyword evidence="2" id="KW-1185">Reference proteome</keyword>
<dbReference type="Proteomes" id="UP000235005">
    <property type="component" value="Unassembled WGS sequence"/>
</dbReference>